<evidence type="ECO:0000256" key="4">
    <source>
        <dbReference type="ARBA" id="ARBA00022452"/>
    </source>
</evidence>
<feature type="chain" id="PRO_5001852686" evidence="9">
    <location>
        <begin position="20"/>
        <end position="436"/>
    </location>
</feature>
<keyword evidence="5" id="KW-0812">Transmembrane</keyword>
<evidence type="ECO:0000256" key="8">
    <source>
        <dbReference type="SAM" id="Coils"/>
    </source>
</evidence>
<dbReference type="GO" id="GO:0009279">
    <property type="term" value="C:cell outer membrane"/>
    <property type="evidence" value="ECO:0007669"/>
    <property type="project" value="UniProtKB-SubCell"/>
</dbReference>
<dbReference type="AlphaFoldDB" id="A0A090AF18"/>
<keyword evidence="9" id="KW-0732">Signal</keyword>
<keyword evidence="4" id="KW-1134">Transmembrane beta strand</keyword>
<evidence type="ECO:0000256" key="2">
    <source>
        <dbReference type="ARBA" id="ARBA00007613"/>
    </source>
</evidence>
<evidence type="ECO:0000313" key="11">
    <source>
        <dbReference type="Proteomes" id="UP000031623"/>
    </source>
</evidence>
<dbReference type="PANTHER" id="PTHR30026">
    <property type="entry name" value="OUTER MEMBRANE PROTEIN TOLC"/>
    <property type="match status" value="1"/>
</dbReference>
<sequence length="436" mass="48975">MTKLIYGLLLIILPSWLQAETLTAVIQQTLETNPEILITIKNRYMVEQQLQQAQAAYRPTIDLIGGYGREISDNVSTRRAGGDVTLTRRETGLSLSQMLFDGFEVKNSVNKHQYLVNSAAYKVQESSEDIALQTAEVYLEILRRRQLVELSKDNVVIHQKILDQIRDLAVGGAGRQADVQQSSSRLALAKSSLVNAQGNLRNTEITYRRITGELPDALIQPDFTSLEKTLPQSETKAFEIALNSHPALQIAYAELEAAQAAHQQVNSTFMPRFNLELGITDNQNLDGVNGNNDDITAMLRMRYNLYRGGADQSRLQEAAQQVGAAQEMIRKIQRALEEETFLAWNGLITTRARLDHLEKHVKSTAEVLESYREQFKLGQRTLLDVLDSENELFNARTALVSAQYAEMLNILQVLKSMGILLKSMKIDLPPESQITF</sequence>
<evidence type="ECO:0000313" key="10">
    <source>
        <dbReference type="EMBL" id="BAP56653.1"/>
    </source>
</evidence>
<dbReference type="OrthoDB" id="9814637at2"/>
<evidence type="ECO:0000256" key="1">
    <source>
        <dbReference type="ARBA" id="ARBA00004442"/>
    </source>
</evidence>
<dbReference type="KEGG" id="tig:THII_2356"/>
<dbReference type="InterPro" id="IPR010130">
    <property type="entry name" value="T1SS_OMP_TolC"/>
</dbReference>
<evidence type="ECO:0000256" key="3">
    <source>
        <dbReference type="ARBA" id="ARBA00022448"/>
    </source>
</evidence>
<dbReference type="PANTHER" id="PTHR30026:SF22">
    <property type="entry name" value="OUTER MEMBRANE EFFLUX PROTEIN"/>
    <property type="match status" value="1"/>
</dbReference>
<keyword evidence="3" id="KW-0813">Transport</keyword>
<organism evidence="10 11">
    <name type="scientific">Thioploca ingrica</name>
    <dbReference type="NCBI Taxonomy" id="40754"/>
    <lineage>
        <taxon>Bacteria</taxon>
        <taxon>Pseudomonadati</taxon>
        <taxon>Pseudomonadota</taxon>
        <taxon>Gammaproteobacteria</taxon>
        <taxon>Thiotrichales</taxon>
        <taxon>Thiotrichaceae</taxon>
        <taxon>Thioploca</taxon>
    </lineage>
</organism>
<keyword evidence="8" id="KW-0175">Coiled coil</keyword>
<name>A0A090AF18_9GAMM</name>
<dbReference type="Proteomes" id="UP000031623">
    <property type="component" value="Chromosome"/>
</dbReference>
<dbReference type="NCBIfam" id="TIGR01844">
    <property type="entry name" value="type_I_sec_TolC"/>
    <property type="match status" value="1"/>
</dbReference>
<feature type="signal peptide" evidence="9">
    <location>
        <begin position="1"/>
        <end position="19"/>
    </location>
</feature>
<comment type="similarity">
    <text evidence="2">Belongs to the outer membrane factor (OMF) (TC 1.B.17) family.</text>
</comment>
<gene>
    <name evidence="10" type="ORF">THII_2356</name>
</gene>
<evidence type="ECO:0000256" key="6">
    <source>
        <dbReference type="ARBA" id="ARBA00023136"/>
    </source>
</evidence>
<proteinExistence type="inferred from homology"/>
<keyword evidence="7" id="KW-0998">Cell outer membrane</keyword>
<evidence type="ECO:0000256" key="5">
    <source>
        <dbReference type="ARBA" id="ARBA00022692"/>
    </source>
</evidence>
<keyword evidence="11" id="KW-1185">Reference proteome</keyword>
<dbReference type="InterPro" id="IPR051906">
    <property type="entry name" value="TolC-like"/>
</dbReference>
<dbReference type="EMBL" id="AP014633">
    <property type="protein sequence ID" value="BAP56653.1"/>
    <property type="molecule type" value="Genomic_DNA"/>
</dbReference>
<dbReference type="GO" id="GO:0015562">
    <property type="term" value="F:efflux transmembrane transporter activity"/>
    <property type="evidence" value="ECO:0007669"/>
    <property type="project" value="InterPro"/>
</dbReference>
<comment type="subcellular location">
    <subcellularLocation>
        <location evidence="1">Cell outer membrane</location>
    </subcellularLocation>
</comment>
<dbReference type="STRING" id="40754.THII_2356"/>
<dbReference type="InterPro" id="IPR003423">
    <property type="entry name" value="OMP_efflux"/>
</dbReference>
<accession>A0A090AF18</accession>
<dbReference type="HOGENOM" id="CLU_012817_0_0_6"/>
<evidence type="ECO:0000256" key="7">
    <source>
        <dbReference type="ARBA" id="ARBA00023237"/>
    </source>
</evidence>
<feature type="coiled-coil region" evidence="8">
    <location>
        <begin position="315"/>
        <end position="374"/>
    </location>
</feature>
<evidence type="ECO:0000256" key="9">
    <source>
        <dbReference type="SAM" id="SignalP"/>
    </source>
</evidence>
<dbReference type="SUPFAM" id="SSF56954">
    <property type="entry name" value="Outer membrane efflux proteins (OEP)"/>
    <property type="match status" value="1"/>
</dbReference>
<reference evidence="10 11" key="1">
    <citation type="journal article" date="2014" name="ISME J.">
        <title>Ecophysiology of Thioploca ingrica as revealed by the complete genome sequence supplemented with proteomic evidence.</title>
        <authorList>
            <person name="Kojima H."/>
            <person name="Ogura Y."/>
            <person name="Yamamoto N."/>
            <person name="Togashi T."/>
            <person name="Mori H."/>
            <person name="Watanabe T."/>
            <person name="Nemoto F."/>
            <person name="Kurokawa K."/>
            <person name="Hayashi T."/>
            <person name="Fukui M."/>
        </authorList>
    </citation>
    <scope>NUCLEOTIDE SEQUENCE [LARGE SCALE GENOMIC DNA]</scope>
</reference>
<dbReference type="Gene3D" id="1.20.1600.10">
    <property type="entry name" value="Outer membrane efflux proteins (OEP)"/>
    <property type="match status" value="1"/>
</dbReference>
<dbReference type="GO" id="GO:0015288">
    <property type="term" value="F:porin activity"/>
    <property type="evidence" value="ECO:0007669"/>
    <property type="project" value="TreeGrafter"/>
</dbReference>
<protein>
    <submittedName>
        <fullName evidence="10">Outer membrane efflux protein</fullName>
    </submittedName>
</protein>
<dbReference type="Pfam" id="PF02321">
    <property type="entry name" value="OEP"/>
    <property type="match status" value="2"/>
</dbReference>
<dbReference type="GO" id="GO:1990281">
    <property type="term" value="C:efflux pump complex"/>
    <property type="evidence" value="ECO:0007669"/>
    <property type="project" value="TreeGrafter"/>
</dbReference>
<keyword evidence="6" id="KW-0472">Membrane</keyword>